<evidence type="ECO:0000313" key="1">
    <source>
        <dbReference type="EMBL" id="MBA2897650.1"/>
    </source>
</evidence>
<proteinExistence type="predicted"/>
<keyword evidence="2" id="KW-1185">Reference proteome</keyword>
<dbReference type="AlphaFoldDB" id="A0A7W0CUZ1"/>
<accession>A0A7W0CUZ1</accession>
<comment type="caution">
    <text evidence="1">The sequence shown here is derived from an EMBL/GenBank/DDBJ whole genome shotgun (WGS) entry which is preliminary data.</text>
</comment>
<evidence type="ECO:0000313" key="2">
    <source>
        <dbReference type="Proteomes" id="UP000530928"/>
    </source>
</evidence>
<dbReference type="EMBL" id="JACDUR010000012">
    <property type="protein sequence ID" value="MBA2897650.1"/>
    <property type="molecule type" value="Genomic_DNA"/>
</dbReference>
<name>A0A7W0CUZ1_9ACTN</name>
<protein>
    <submittedName>
        <fullName evidence="1">Uncharacterized protein</fullName>
    </submittedName>
</protein>
<organism evidence="1 2">
    <name type="scientific">Nonomuraea soli</name>
    <dbReference type="NCBI Taxonomy" id="1032476"/>
    <lineage>
        <taxon>Bacteria</taxon>
        <taxon>Bacillati</taxon>
        <taxon>Actinomycetota</taxon>
        <taxon>Actinomycetes</taxon>
        <taxon>Streptosporangiales</taxon>
        <taxon>Streptosporangiaceae</taxon>
        <taxon>Nonomuraea</taxon>
    </lineage>
</organism>
<reference evidence="1 2" key="1">
    <citation type="submission" date="2020-07" db="EMBL/GenBank/DDBJ databases">
        <title>Genomic Encyclopedia of Type Strains, Phase IV (KMG-IV): sequencing the most valuable type-strain genomes for metagenomic binning, comparative biology and taxonomic classification.</title>
        <authorList>
            <person name="Goeker M."/>
        </authorList>
    </citation>
    <scope>NUCLEOTIDE SEQUENCE [LARGE SCALE GENOMIC DNA]</scope>
    <source>
        <strain evidence="1 2">DSM 45533</strain>
    </source>
</reference>
<dbReference type="Proteomes" id="UP000530928">
    <property type="component" value="Unassembled WGS sequence"/>
</dbReference>
<sequence>MVVAVLAGGPGVFAGVLLGRHWRAHRRAANGRSLFSP</sequence>
<gene>
    <name evidence="1" type="ORF">HNR30_009052</name>
</gene>